<dbReference type="Proteomes" id="UP000434957">
    <property type="component" value="Unassembled WGS sequence"/>
</dbReference>
<name>A0A6A4G8D9_9STRA</name>
<reference evidence="1 2" key="1">
    <citation type="submission" date="2018-08" db="EMBL/GenBank/DDBJ databases">
        <title>Genomic investigation of the strawberry pathogen Phytophthora fragariae indicates pathogenicity is determined by transcriptional variation in three key races.</title>
        <authorList>
            <person name="Adams T.M."/>
            <person name="Armitage A.D."/>
            <person name="Sobczyk M.K."/>
            <person name="Bates H.J."/>
            <person name="Dunwell J.M."/>
            <person name="Nellist C.F."/>
            <person name="Harrison R.J."/>
        </authorList>
    </citation>
    <scope>NUCLEOTIDE SEQUENCE [LARGE SCALE GENOMIC DNA]</scope>
    <source>
        <strain evidence="1 2">SCRP333</strain>
    </source>
</reference>
<keyword evidence="2" id="KW-1185">Reference proteome</keyword>
<dbReference type="EMBL" id="QXFT01000040">
    <property type="protein sequence ID" value="KAE9358136.1"/>
    <property type="molecule type" value="Genomic_DNA"/>
</dbReference>
<dbReference type="AlphaFoldDB" id="A0A6A4G8D9"/>
<accession>A0A6A4G8D9</accession>
<evidence type="ECO:0000313" key="2">
    <source>
        <dbReference type="Proteomes" id="UP000434957"/>
    </source>
</evidence>
<protein>
    <submittedName>
        <fullName evidence="1">Uncharacterized protein</fullName>
    </submittedName>
</protein>
<sequence length="88" mass="9595">MSTLLWASGSQFGVVYGQVGRSLVSSTGKWVAVWRRPQPSGSPFGVVYGQVCRSLVSSKGDAICRSELKSRNKGIRDCGYCFNLQFAK</sequence>
<comment type="caution">
    <text evidence="1">The sequence shown here is derived from an EMBL/GenBank/DDBJ whole genome shotgun (WGS) entry which is preliminary data.</text>
</comment>
<organism evidence="1 2">
    <name type="scientific">Phytophthora rubi</name>
    <dbReference type="NCBI Taxonomy" id="129364"/>
    <lineage>
        <taxon>Eukaryota</taxon>
        <taxon>Sar</taxon>
        <taxon>Stramenopiles</taxon>
        <taxon>Oomycota</taxon>
        <taxon>Peronosporomycetes</taxon>
        <taxon>Peronosporales</taxon>
        <taxon>Peronosporaceae</taxon>
        <taxon>Phytophthora</taxon>
    </lineage>
</organism>
<proteinExistence type="predicted"/>
<gene>
    <name evidence="1" type="ORF">PR003_g1461</name>
</gene>
<evidence type="ECO:0000313" key="1">
    <source>
        <dbReference type="EMBL" id="KAE9358136.1"/>
    </source>
</evidence>